<protein>
    <submittedName>
        <fullName evidence="2">Uncharacterized protein</fullName>
    </submittedName>
</protein>
<dbReference type="EMBL" id="MGAQ01000010">
    <property type="protein sequence ID" value="OGK50921.1"/>
    <property type="molecule type" value="Genomic_DNA"/>
</dbReference>
<evidence type="ECO:0000256" key="1">
    <source>
        <dbReference type="SAM" id="Phobius"/>
    </source>
</evidence>
<dbReference type="Proteomes" id="UP000178558">
    <property type="component" value="Unassembled WGS sequence"/>
</dbReference>
<gene>
    <name evidence="2" type="ORF">A3B50_01440</name>
</gene>
<feature type="transmembrane region" description="Helical" evidence="1">
    <location>
        <begin position="81"/>
        <end position="106"/>
    </location>
</feature>
<comment type="caution">
    <text evidence="2">The sequence shown here is derived from an EMBL/GenBank/DDBJ whole genome shotgun (WGS) entry which is preliminary data.</text>
</comment>
<name>A0A1F7J5N5_9BACT</name>
<keyword evidence="1" id="KW-1133">Transmembrane helix</keyword>
<dbReference type="AlphaFoldDB" id="A0A1F7J5N5"/>
<feature type="transmembrane region" description="Helical" evidence="1">
    <location>
        <begin position="21"/>
        <end position="42"/>
    </location>
</feature>
<keyword evidence="1" id="KW-0472">Membrane</keyword>
<evidence type="ECO:0000313" key="2">
    <source>
        <dbReference type="EMBL" id="OGK50921.1"/>
    </source>
</evidence>
<feature type="transmembrane region" description="Helical" evidence="1">
    <location>
        <begin position="48"/>
        <end position="72"/>
    </location>
</feature>
<accession>A0A1F7J5N5</accession>
<reference evidence="2 3" key="1">
    <citation type="journal article" date="2016" name="Nat. Commun.">
        <title>Thousands of microbial genomes shed light on interconnected biogeochemical processes in an aquifer system.</title>
        <authorList>
            <person name="Anantharaman K."/>
            <person name="Brown C.T."/>
            <person name="Hug L.A."/>
            <person name="Sharon I."/>
            <person name="Castelle C.J."/>
            <person name="Probst A.J."/>
            <person name="Thomas B.C."/>
            <person name="Singh A."/>
            <person name="Wilkins M.J."/>
            <person name="Karaoz U."/>
            <person name="Brodie E.L."/>
            <person name="Williams K.H."/>
            <person name="Hubbard S.S."/>
            <person name="Banfield J.F."/>
        </authorList>
    </citation>
    <scope>NUCLEOTIDE SEQUENCE [LARGE SCALE GENOMIC DNA]</scope>
</reference>
<proteinExistence type="predicted"/>
<organism evidence="2 3">
    <name type="scientific">Candidatus Roizmanbacteria bacterium RIFCSPLOWO2_01_FULL_40_42</name>
    <dbReference type="NCBI Taxonomy" id="1802066"/>
    <lineage>
        <taxon>Bacteria</taxon>
        <taxon>Candidatus Roizmaniibacteriota</taxon>
    </lineage>
</organism>
<sequence>MISFFTTLLVVKASKFSIPKLLFILGLFFFGLAIVVMILGIVNGAQGANIGFGMVMMVAVLFWLVALIGLLITKSKINRPLVLFLIVALGWFLFGPLISLPFYVLFPPAGSCPLDYKRCSADGGFVGRIPPTCEFQLCPEENLKIDGSFKESVSPEEVKAFSDLFPKASTYQGGFFMDKIFLTQCKNIEQKLNSLRYISNFKKCHN</sequence>
<keyword evidence="1" id="KW-0812">Transmembrane</keyword>
<evidence type="ECO:0000313" key="3">
    <source>
        <dbReference type="Proteomes" id="UP000178558"/>
    </source>
</evidence>